<name>A0ABP7NN98_9ACTN</name>
<accession>A0ABP7NN98</accession>
<keyword evidence="1" id="KW-0472">Membrane</keyword>
<reference evidence="3" key="1">
    <citation type="journal article" date="2019" name="Int. J. Syst. Evol. Microbiol.">
        <title>The Global Catalogue of Microorganisms (GCM) 10K type strain sequencing project: providing services to taxonomists for standard genome sequencing and annotation.</title>
        <authorList>
            <consortium name="The Broad Institute Genomics Platform"/>
            <consortium name="The Broad Institute Genome Sequencing Center for Infectious Disease"/>
            <person name="Wu L."/>
            <person name="Ma J."/>
        </authorList>
    </citation>
    <scope>NUCLEOTIDE SEQUENCE [LARGE SCALE GENOMIC DNA]</scope>
    <source>
        <strain evidence="3">JCM 16923</strain>
    </source>
</reference>
<gene>
    <name evidence="2" type="ORF">GCM10022231_04430</name>
</gene>
<keyword evidence="3" id="KW-1185">Reference proteome</keyword>
<comment type="caution">
    <text evidence="2">The sequence shown here is derived from an EMBL/GenBank/DDBJ whole genome shotgun (WGS) entry which is preliminary data.</text>
</comment>
<evidence type="ECO:0000313" key="2">
    <source>
        <dbReference type="EMBL" id="GAA3949900.1"/>
    </source>
</evidence>
<dbReference type="Proteomes" id="UP001418444">
    <property type="component" value="Unassembled WGS sequence"/>
</dbReference>
<dbReference type="EMBL" id="BAAAZW010000001">
    <property type="protein sequence ID" value="GAA3949900.1"/>
    <property type="molecule type" value="Genomic_DNA"/>
</dbReference>
<proteinExistence type="predicted"/>
<feature type="transmembrane region" description="Helical" evidence="1">
    <location>
        <begin position="118"/>
        <end position="143"/>
    </location>
</feature>
<evidence type="ECO:0000256" key="1">
    <source>
        <dbReference type="SAM" id="Phobius"/>
    </source>
</evidence>
<evidence type="ECO:0000313" key="3">
    <source>
        <dbReference type="Proteomes" id="UP001418444"/>
    </source>
</evidence>
<keyword evidence="1" id="KW-0812">Transmembrane</keyword>
<protein>
    <submittedName>
        <fullName evidence="2">Uncharacterized protein</fullName>
    </submittedName>
</protein>
<keyword evidence="1" id="KW-1133">Transmembrane helix</keyword>
<sequence>MVPTGPGGLSVRRGRFALVARAVRSQIAADWLGSTGMRSGTTLGGESWSVRRRLLAWRPAVGHGGFGVESVHWIDQTLPLPDPDPVEDTCAAAEREKPTLLDRVVDLVNLPGHVETAVLLPLVLGLVYVISGLAALVATPFVLTARVLGAARWCVDVRIDGVLVDMRFARTGAAADRLIGAAAEDLQARRFRTELESAQPVLTFPDHDIGPDDLAG</sequence>
<organism evidence="2 3">
    <name type="scientific">Gordonia caeni</name>
    <dbReference type="NCBI Taxonomy" id="1007097"/>
    <lineage>
        <taxon>Bacteria</taxon>
        <taxon>Bacillati</taxon>
        <taxon>Actinomycetota</taxon>
        <taxon>Actinomycetes</taxon>
        <taxon>Mycobacteriales</taxon>
        <taxon>Gordoniaceae</taxon>
        <taxon>Gordonia</taxon>
    </lineage>
</organism>